<accession>A0ACB9JXA8</accession>
<evidence type="ECO:0000313" key="2">
    <source>
        <dbReference type="Proteomes" id="UP001056120"/>
    </source>
</evidence>
<reference evidence="1 2" key="2">
    <citation type="journal article" date="2022" name="Mol. Ecol. Resour.">
        <title>The genomes of chicory, endive, great burdock and yacon provide insights into Asteraceae paleo-polyploidization history and plant inulin production.</title>
        <authorList>
            <person name="Fan W."/>
            <person name="Wang S."/>
            <person name="Wang H."/>
            <person name="Wang A."/>
            <person name="Jiang F."/>
            <person name="Liu H."/>
            <person name="Zhao H."/>
            <person name="Xu D."/>
            <person name="Zhang Y."/>
        </authorList>
    </citation>
    <scope>NUCLEOTIDE SEQUENCE [LARGE SCALE GENOMIC DNA]</scope>
    <source>
        <strain evidence="2">cv. Yunnan</strain>
        <tissue evidence="1">Leaves</tissue>
    </source>
</reference>
<evidence type="ECO:0000313" key="1">
    <source>
        <dbReference type="EMBL" id="KAI3824682.1"/>
    </source>
</evidence>
<comment type="caution">
    <text evidence="1">The sequence shown here is derived from an EMBL/GenBank/DDBJ whole genome shotgun (WGS) entry which is preliminary data.</text>
</comment>
<reference evidence="2" key="1">
    <citation type="journal article" date="2022" name="Mol. Ecol. Resour.">
        <title>The genomes of chicory, endive, great burdock and yacon provide insights into Asteraceae palaeo-polyploidization history and plant inulin production.</title>
        <authorList>
            <person name="Fan W."/>
            <person name="Wang S."/>
            <person name="Wang H."/>
            <person name="Wang A."/>
            <person name="Jiang F."/>
            <person name="Liu H."/>
            <person name="Zhao H."/>
            <person name="Xu D."/>
            <person name="Zhang Y."/>
        </authorList>
    </citation>
    <scope>NUCLEOTIDE SEQUENCE [LARGE SCALE GENOMIC DNA]</scope>
    <source>
        <strain evidence="2">cv. Yunnan</strain>
    </source>
</reference>
<dbReference type="Proteomes" id="UP001056120">
    <property type="component" value="Linkage Group LG02"/>
</dbReference>
<gene>
    <name evidence="1" type="ORF">L1987_06151</name>
</gene>
<protein>
    <submittedName>
        <fullName evidence="1">Uncharacterized protein</fullName>
    </submittedName>
</protein>
<keyword evidence="2" id="KW-1185">Reference proteome</keyword>
<name>A0ACB9JXA8_9ASTR</name>
<sequence>MTSGLCLVKAGRVVNGTPERIREDNFVPNTLPGARTKGEHEALVGPRDRSVTSKGARSKGEHEALVGPRDRSVTSKGKEKV</sequence>
<dbReference type="EMBL" id="CM042019">
    <property type="protein sequence ID" value="KAI3824682.1"/>
    <property type="molecule type" value="Genomic_DNA"/>
</dbReference>
<organism evidence="1 2">
    <name type="scientific">Smallanthus sonchifolius</name>
    <dbReference type="NCBI Taxonomy" id="185202"/>
    <lineage>
        <taxon>Eukaryota</taxon>
        <taxon>Viridiplantae</taxon>
        <taxon>Streptophyta</taxon>
        <taxon>Embryophyta</taxon>
        <taxon>Tracheophyta</taxon>
        <taxon>Spermatophyta</taxon>
        <taxon>Magnoliopsida</taxon>
        <taxon>eudicotyledons</taxon>
        <taxon>Gunneridae</taxon>
        <taxon>Pentapetalae</taxon>
        <taxon>asterids</taxon>
        <taxon>campanulids</taxon>
        <taxon>Asterales</taxon>
        <taxon>Asteraceae</taxon>
        <taxon>Asteroideae</taxon>
        <taxon>Heliantheae alliance</taxon>
        <taxon>Millerieae</taxon>
        <taxon>Smallanthus</taxon>
    </lineage>
</organism>
<proteinExistence type="predicted"/>